<evidence type="ECO:0000256" key="3">
    <source>
        <dbReference type="ARBA" id="ARBA00022571"/>
    </source>
</evidence>
<dbReference type="InterPro" id="IPR001048">
    <property type="entry name" value="Asp/Glu/Uridylate_kinase"/>
</dbReference>
<name>A0A1Y6BTH6_9NEIS</name>
<evidence type="ECO:0000256" key="2">
    <source>
        <dbReference type="ARBA" id="ARBA00009145"/>
    </source>
</evidence>
<dbReference type="SUPFAM" id="SSF53633">
    <property type="entry name" value="Carbamate kinase-like"/>
    <property type="match status" value="1"/>
</dbReference>
<feature type="domain" description="N-acetyltransferase" evidence="9">
    <location>
        <begin position="289"/>
        <end position="436"/>
    </location>
</feature>
<evidence type="ECO:0000256" key="1">
    <source>
        <dbReference type="ARBA" id="ARBA00004925"/>
    </source>
</evidence>
<dbReference type="EC" id="2.3.1.1" evidence="8"/>
<dbReference type="NCBIfam" id="NF003641">
    <property type="entry name" value="PRK05279.1"/>
    <property type="match status" value="1"/>
</dbReference>
<dbReference type="STRING" id="1123014.SAMN02745746_01802"/>
<dbReference type="InterPro" id="IPR000182">
    <property type="entry name" value="GNAT_dom"/>
</dbReference>
<evidence type="ECO:0000256" key="7">
    <source>
        <dbReference type="ARBA" id="ARBA00048372"/>
    </source>
</evidence>
<evidence type="ECO:0000256" key="6">
    <source>
        <dbReference type="ARBA" id="ARBA00023315"/>
    </source>
</evidence>
<dbReference type="InterPro" id="IPR033719">
    <property type="entry name" value="NAGS_kin"/>
</dbReference>
<dbReference type="Pfam" id="PF00583">
    <property type="entry name" value="Acetyltransf_1"/>
    <property type="match status" value="1"/>
</dbReference>
<dbReference type="AlphaFoldDB" id="A0A1Y6BTH6"/>
<keyword evidence="11" id="KW-1185">Reference proteome</keyword>
<reference evidence="11" key="1">
    <citation type="submission" date="2017-04" db="EMBL/GenBank/DDBJ databases">
        <authorList>
            <person name="Varghese N."/>
            <person name="Submissions S."/>
        </authorList>
    </citation>
    <scope>NUCLEOTIDE SEQUENCE [LARGE SCALE GENOMIC DNA]</scope>
    <source>
        <strain evidence="11">DSM 22618</strain>
    </source>
</reference>
<dbReference type="UniPathway" id="UPA00068">
    <property type="reaction ID" value="UER00106"/>
</dbReference>
<comment type="miscellaneous">
    <text evidence="8">In bacteria which possess the bifunctional enzyme ornithine acetyltransferase/N-acetylglutamate synthase (ArgJ), ArgA fulfills an anaplerotic role.</text>
</comment>
<protein>
    <recommendedName>
        <fullName evidence="8">Amino-acid acetyltransferase</fullName>
        <ecNumber evidence="8">2.3.1.1</ecNumber>
    </recommendedName>
    <alternativeName>
        <fullName evidence="8">N-acetylglutamate synthase</fullName>
        <shortName evidence="8">AGS</shortName>
        <shortName evidence="8">NAGS</shortName>
    </alternativeName>
</protein>
<evidence type="ECO:0000259" key="9">
    <source>
        <dbReference type="PROSITE" id="PS51186"/>
    </source>
</evidence>
<comment type="subcellular location">
    <subcellularLocation>
        <location evidence="8">Cytoplasm</location>
    </subcellularLocation>
</comment>
<evidence type="ECO:0000313" key="11">
    <source>
        <dbReference type="Proteomes" id="UP000192920"/>
    </source>
</evidence>
<dbReference type="Pfam" id="PF00696">
    <property type="entry name" value="AA_kinase"/>
    <property type="match status" value="1"/>
</dbReference>
<dbReference type="PANTHER" id="PTHR30602:SF12">
    <property type="entry name" value="AMINO-ACID ACETYLTRANSFERASE NAGS1, CHLOROPLASTIC-RELATED"/>
    <property type="match status" value="1"/>
</dbReference>
<gene>
    <name evidence="8" type="primary">argA</name>
    <name evidence="10" type="ORF">SAMN02745746_01802</name>
</gene>
<dbReference type="Proteomes" id="UP000192920">
    <property type="component" value="Unassembled WGS sequence"/>
</dbReference>
<dbReference type="HAMAP" id="MF_01105">
    <property type="entry name" value="N_acetyl_glu_synth"/>
    <property type="match status" value="1"/>
</dbReference>
<dbReference type="EMBL" id="FXAG01000008">
    <property type="protein sequence ID" value="SMF19583.1"/>
    <property type="molecule type" value="Genomic_DNA"/>
</dbReference>
<keyword evidence="3 8" id="KW-0055">Arginine biosynthesis</keyword>
<dbReference type="Gene3D" id="3.40.630.30">
    <property type="match status" value="1"/>
</dbReference>
<organism evidence="10 11">
    <name type="scientific">Pseudogulbenkiania subflava DSM 22618</name>
    <dbReference type="NCBI Taxonomy" id="1123014"/>
    <lineage>
        <taxon>Bacteria</taxon>
        <taxon>Pseudomonadati</taxon>
        <taxon>Pseudomonadota</taxon>
        <taxon>Betaproteobacteria</taxon>
        <taxon>Neisseriales</taxon>
        <taxon>Chromobacteriaceae</taxon>
        <taxon>Pseudogulbenkiania</taxon>
    </lineage>
</organism>
<dbReference type="InterPro" id="IPR010167">
    <property type="entry name" value="NH2A_AcTrfase"/>
</dbReference>
<evidence type="ECO:0000256" key="5">
    <source>
        <dbReference type="ARBA" id="ARBA00022679"/>
    </source>
</evidence>
<keyword evidence="8" id="KW-0963">Cytoplasm</keyword>
<dbReference type="PIRSF" id="PIRSF000423">
    <property type="entry name" value="ArgA"/>
    <property type="match status" value="1"/>
</dbReference>
<dbReference type="CDD" id="cd04237">
    <property type="entry name" value="AAK_NAGS-ABP"/>
    <property type="match status" value="1"/>
</dbReference>
<keyword evidence="6 8" id="KW-0012">Acyltransferase</keyword>
<dbReference type="NCBIfam" id="TIGR01890">
    <property type="entry name" value="N-Ac-Glu-synth"/>
    <property type="match status" value="1"/>
</dbReference>
<evidence type="ECO:0000256" key="4">
    <source>
        <dbReference type="ARBA" id="ARBA00022605"/>
    </source>
</evidence>
<dbReference type="GO" id="GO:0005737">
    <property type="term" value="C:cytoplasm"/>
    <property type="evidence" value="ECO:0007669"/>
    <property type="project" value="UniProtKB-SubCell"/>
</dbReference>
<dbReference type="InterPro" id="IPR016181">
    <property type="entry name" value="Acyl_CoA_acyltransferase"/>
</dbReference>
<comment type="similarity">
    <text evidence="2 8">Belongs to the acetyltransferase family. ArgA subfamily.</text>
</comment>
<evidence type="ECO:0000313" key="10">
    <source>
        <dbReference type="EMBL" id="SMF19583.1"/>
    </source>
</evidence>
<dbReference type="InterPro" id="IPR036393">
    <property type="entry name" value="AceGlu_kinase-like_sf"/>
</dbReference>
<dbReference type="CDD" id="cd04301">
    <property type="entry name" value="NAT_SF"/>
    <property type="match status" value="1"/>
</dbReference>
<dbReference type="PROSITE" id="PS51186">
    <property type="entry name" value="GNAT"/>
    <property type="match status" value="1"/>
</dbReference>
<keyword evidence="5 8" id="KW-0808">Transferase</keyword>
<keyword evidence="4 8" id="KW-0028">Amino-acid biosynthesis</keyword>
<comment type="catalytic activity">
    <reaction evidence="7 8">
        <text>L-glutamate + acetyl-CoA = N-acetyl-L-glutamate + CoA + H(+)</text>
        <dbReference type="Rhea" id="RHEA:24292"/>
        <dbReference type="ChEBI" id="CHEBI:15378"/>
        <dbReference type="ChEBI" id="CHEBI:29985"/>
        <dbReference type="ChEBI" id="CHEBI:44337"/>
        <dbReference type="ChEBI" id="CHEBI:57287"/>
        <dbReference type="ChEBI" id="CHEBI:57288"/>
        <dbReference type="EC" id="2.3.1.1"/>
    </reaction>
</comment>
<evidence type="ECO:0000256" key="8">
    <source>
        <dbReference type="HAMAP-Rule" id="MF_01105"/>
    </source>
</evidence>
<dbReference type="GO" id="GO:0006526">
    <property type="term" value="P:L-arginine biosynthetic process"/>
    <property type="evidence" value="ECO:0007669"/>
    <property type="project" value="UniProtKB-UniRule"/>
</dbReference>
<dbReference type="Gene3D" id="3.40.1160.10">
    <property type="entry name" value="Acetylglutamate kinase-like"/>
    <property type="match status" value="1"/>
</dbReference>
<sequence>MLTREFVLSFREAAPYINAFRGKTFVMAINGETVRDGRFPSLAKDIHLLVSLGVRIVLVHGARWQIDVLAQRAGHAQVFRGDKRSTDSQTLELVKQAVGYTRHEIEAALSSSMRHVPVQGSQLRVASGNFLTAQPMGVIEGMDMQYTGSVRRVDSEAMQARLDAGDLVLVSCIGYSPTGEAFNLTMEEVATHIAIALKAEKLLFMVDSQGVTNSQGEFASTLTAHEAEALIASGNLQGDVAAYMPCAVRAVRQGVARAHMIGRFDDGAILEELFTDGGNGTMLARDPLVKVRNASIDDIGDIIDLIRPLEEQGILVKRSRELLEMEIKSYSVLEHDGKIFGCVAMHPFPDAGMAELACLAVSQQKRDAGFGEELLKHVEYLARAQGLASLFVLTTQTAHWFVERGFAAADISQLPLGKQRLYNYQRRSKVFIKPLR</sequence>
<proteinExistence type="inferred from homology"/>
<accession>A0A1Y6BTH6</accession>
<dbReference type="SUPFAM" id="SSF55729">
    <property type="entry name" value="Acyl-CoA N-acyltransferases (Nat)"/>
    <property type="match status" value="1"/>
</dbReference>
<dbReference type="PANTHER" id="PTHR30602">
    <property type="entry name" value="AMINO-ACID ACETYLTRANSFERASE"/>
    <property type="match status" value="1"/>
</dbReference>
<dbReference type="GO" id="GO:0004042">
    <property type="term" value="F:L-glutamate N-acetyltransferase activity"/>
    <property type="evidence" value="ECO:0007669"/>
    <property type="project" value="UniProtKB-UniRule"/>
</dbReference>
<dbReference type="RefSeq" id="WP_085276088.1">
    <property type="nucleotide sequence ID" value="NZ_FXAG01000008.1"/>
</dbReference>
<comment type="pathway">
    <text evidence="1 8">Amino-acid biosynthesis; L-arginine biosynthesis; N(2)-acetyl-L-ornithine from L-glutamate: step 1/4.</text>
</comment>